<dbReference type="InterPro" id="IPR002053">
    <property type="entry name" value="Glyco_hydro_25"/>
</dbReference>
<sequence>MTRGKRQNNKNNKGKKLICLALILLVSCIIGFEAYRMISAYMIKKSSDNQWPAHDLTSGQYSGSYDGIDISRHQGRIHWDELSEVKRLKFIYVKATEGATIQDPWYEANINQARKHQIPVGTYHFLSKMPAVMQFENFRAVYDKERQDLLPVVDAEDDGTKGLSKSEIQLLLKTFCKLCKSYYGHTPIIYCSESYFKDYLSPEFDNYYLWIASYDHEPVLPGKPHYDIWQFSKHGRVPGVWNWVDLNRFAKNRSLGDIRIKQ</sequence>
<gene>
    <name evidence="4" type="ORF">AAAT87_14670</name>
</gene>
<organism evidence="4 5">
    <name type="scientific">Segatella sinensis</name>
    <dbReference type="NCBI Taxonomy" id="3085167"/>
    <lineage>
        <taxon>Bacteria</taxon>
        <taxon>Pseudomonadati</taxon>
        <taxon>Bacteroidota</taxon>
        <taxon>Bacteroidia</taxon>
        <taxon>Bacteroidales</taxon>
        <taxon>Prevotellaceae</taxon>
        <taxon>Segatella</taxon>
    </lineage>
</organism>
<dbReference type="PANTHER" id="PTHR34135">
    <property type="entry name" value="LYSOZYME"/>
    <property type="match status" value="1"/>
</dbReference>
<dbReference type="SUPFAM" id="SSF51445">
    <property type="entry name" value="(Trans)glycosidases"/>
    <property type="match status" value="1"/>
</dbReference>
<name>A0ABV1G246_9BACT</name>
<dbReference type="InterPro" id="IPR017853">
    <property type="entry name" value="GH"/>
</dbReference>
<evidence type="ECO:0000256" key="3">
    <source>
        <dbReference type="ARBA" id="ARBA00023295"/>
    </source>
</evidence>
<comment type="similarity">
    <text evidence="1">Belongs to the glycosyl hydrolase 25 family.</text>
</comment>
<protein>
    <submittedName>
        <fullName evidence="4">GH25 family lysozyme</fullName>
    </submittedName>
</protein>
<dbReference type="Proteomes" id="UP001465717">
    <property type="component" value="Unassembled WGS sequence"/>
</dbReference>
<keyword evidence="2" id="KW-0378">Hydrolase</keyword>
<dbReference type="RefSeq" id="WP_254918890.1">
    <property type="nucleotide sequence ID" value="NZ_JBBNFG020000038.1"/>
</dbReference>
<dbReference type="InterPro" id="IPR018077">
    <property type="entry name" value="Glyco_hydro_fam25_subgr"/>
</dbReference>
<evidence type="ECO:0000313" key="5">
    <source>
        <dbReference type="Proteomes" id="UP001465717"/>
    </source>
</evidence>
<keyword evidence="5" id="KW-1185">Reference proteome</keyword>
<evidence type="ECO:0000313" key="4">
    <source>
        <dbReference type="EMBL" id="MEQ2509485.1"/>
    </source>
</evidence>
<proteinExistence type="inferred from homology"/>
<dbReference type="PANTHER" id="PTHR34135:SF2">
    <property type="entry name" value="LYSOZYME"/>
    <property type="match status" value="1"/>
</dbReference>
<keyword evidence="3" id="KW-0326">Glycosidase</keyword>
<evidence type="ECO:0000256" key="2">
    <source>
        <dbReference type="ARBA" id="ARBA00022801"/>
    </source>
</evidence>
<dbReference type="Pfam" id="PF01183">
    <property type="entry name" value="Glyco_hydro_25"/>
    <property type="match status" value="1"/>
</dbReference>
<dbReference type="EMBL" id="JBBNGE010000086">
    <property type="protein sequence ID" value="MEQ2509485.1"/>
    <property type="molecule type" value="Genomic_DNA"/>
</dbReference>
<dbReference type="Gene3D" id="3.20.20.80">
    <property type="entry name" value="Glycosidases"/>
    <property type="match status" value="1"/>
</dbReference>
<dbReference type="PROSITE" id="PS51904">
    <property type="entry name" value="GLYCOSYL_HYDROL_F25_2"/>
    <property type="match status" value="1"/>
</dbReference>
<comment type="caution">
    <text evidence="4">The sequence shown here is derived from an EMBL/GenBank/DDBJ whole genome shotgun (WGS) entry which is preliminary data.</text>
</comment>
<dbReference type="PROSITE" id="PS51257">
    <property type="entry name" value="PROKAR_LIPOPROTEIN"/>
    <property type="match status" value="1"/>
</dbReference>
<evidence type="ECO:0000256" key="1">
    <source>
        <dbReference type="ARBA" id="ARBA00010646"/>
    </source>
</evidence>
<accession>A0ABV1G246</accession>
<reference evidence="4 5" key="1">
    <citation type="submission" date="2024-04" db="EMBL/GenBank/DDBJ databases">
        <title>Human intestinal bacterial collection.</title>
        <authorList>
            <person name="Pauvert C."/>
            <person name="Hitch T.C.A."/>
            <person name="Clavel T."/>
        </authorList>
    </citation>
    <scope>NUCLEOTIDE SEQUENCE [LARGE SCALE GENOMIC DNA]</scope>
    <source>
        <strain evidence="4 5">CLA-AA-H174</strain>
    </source>
</reference>
<dbReference type="SMART" id="SM00641">
    <property type="entry name" value="Glyco_25"/>
    <property type="match status" value="1"/>
</dbReference>